<keyword evidence="1" id="KW-0812">Transmembrane</keyword>
<dbReference type="Pfam" id="PF24802">
    <property type="entry name" value="DUF7703"/>
    <property type="match status" value="1"/>
</dbReference>
<keyword evidence="4" id="KW-1185">Reference proteome</keyword>
<proteinExistence type="predicted"/>
<dbReference type="EMBL" id="LSBJ02000025">
    <property type="protein sequence ID" value="OWT42317.1"/>
    <property type="molecule type" value="Genomic_DNA"/>
</dbReference>
<dbReference type="GeneID" id="28854009"/>
<reference evidence="3 4" key="1">
    <citation type="journal article" date="2016" name="PLoS Pathog.">
        <title>Biosynthesis of antibiotic leucinostatins in bio-control fungus Purpureocillium lilacinum and their inhibition on phytophthora revealed by genome mining.</title>
        <authorList>
            <person name="Wang G."/>
            <person name="Liu Z."/>
            <person name="Lin R."/>
            <person name="Li E."/>
            <person name="Mao Z."/>
            <person name="Ling J."/>
            <person name="Yang Y."/>
            <person name="Yin W.B."/>
            <person name="Xie B."/>
        </authorList>
    </citation>
    <scope>NUCLEOTIDE SEQUENCE [LARGE SCALE GENOMIC DNA]</scope>
    <source>
        <strain evidence="3">170</strain>
    </source>
</reference>
<name>A0A219ANA3_METCM</name>
<comment type="caution">
    <text evidence="3">The sequence shown here is derived from an EMBL/GenBank/DDBJ whole genome shotgun (WGS) entry which is preliminary data.</text>
</comment>
<dbReference type="PANTHER" id="PTHR37013">
    <property type="entry name" value="INTEGRAL MEMBRANE PROTEIN (AFU_ORTHOLOGUE AFUA_1G05950)-RELATED"/>
    <property type="match status" value="1"/>
</dbReference>
<evidence type="ECO:0000313" key="3">
    <source>
        <dbReference type="EMBL" id="OWT42317.1"/>
    </source>
</evidence>
<sequence length="119" mass="13031">MGILWIVRSFESGHWMRLKGFSGDAPDLVIEGFQWGISLCAVIELNCTILTAFRTRKGFYFWSFVVATNDIAPYSIGNLLLHIVQSEPQALCIALIAIGSVSMVTGQSVVFIFPSPSGC</sequence>
<feature type="transmembrane region" description="Helical" evidence="1">
    <location>
        <begin position="88"/>
        <end position="113"/>
    </location>
</feature>
<organism evidence="3 4">
    <name type="scientific">Pochonia chlamydosporia 170</name>
    <dbReference type="NCBI Taxonomy" id="1380566"/>
    <lineage>
        <taxon>Eukaryota</taxon>
        <taxon>Fungi</taxon>
        <taxon>Dikarya</taxon>
        <taxon>Ascomycota</taxon>
        <taxon>Pezizomycotina</taxon>
        <taxon>Sordariomycetes</taxon>
        <taxon>Hypocreomycetidae</taxon>
        <taxon>Hypocreales</taxon>
        <taxon>Clavicipitaceae</taxon>
        <taxon>Pochonia</taxon>
    </lineage>
</organism>
<dbReference type="Proteomes" id="UP000078397">
    <property type="component" value="Unassembled WGS sequence"/>
</dbReference>
<evidence type="ECO:0000259" key="2">
    <source>
        <dbReference type="Pfam" id="PF24802"/>
    </source>
</evidence>
<protein>
    <recommendedName>
        <fullName evidence="2">DUF7703 domain-containing protein</fullName>
    </recommendedName>
</protein>
<dbReference type="AlphaFoldDB" id="A0A219ANA3"/>
<gene>
    <name evidence="3" type="ORF">VFPPC_18567</name>
</gene>
<evidence type="ECO:0000313" key="4">
    <source>
        <dbReference type="Proteomes" id="UP000078397"/>
    </source>
</evidence>
<dbReference type="InterPro" id="IPR056120">
    <property type="entry name" value="DUF7703"/>
</dbReference>
<dbReference type="KEGG" id="pchm:VFPPC_18567"/>
<dbReference type="RefSeq" id="XP_018135785.2">
    <property type="nucleotide sequence ID" value="XM_018290015.2"/>
</dbReference>
<accession>A0A219ANA3</accession>
<evidence type="ECO:0000256" key="1">
    <source>
        <dbReference type="SAM" id="Phobius"/>
    </source>
</evidence>
<keyword evidence="1" id="KW-0472">Membrane</keyword>
<feature type="domain" description="DUF7703" evidence="2">
    <location>
        <begin position="41"/>
        <end position="111"/>
    </location>
</feature>
<feature type="transmembrane region" description="Helical" evidence="1">
    <location>
        <begin position="59"/>
        <end position="76"/>
    </location>
</feature>
<dbReference type="PANTHER" id="PTHR37013:SF3">
    <property type="entry name" value="INTEGRAL MEMBRANE PROTEIN (AFU_ORTHOLOGUE AFUA_1G05950)"/>
    <property type="match status" value="1"/>
</dbReference>
<keyword evidence="1" id="KW-1133">Transmembrane helix</keyword>